<sequence>LQKAFADYDAGKISLSDLQSEQDKAAKDSVERMEATGSQLVTDGEQRASSFATYPIIDTLGGAGLADNLKADGQYFAIFDDGHHRQLPRLTKGPLKYRTYASDYFKKSKPYAKKCGMKQAVI</sequence>
<organism evidence="2 3">
    <name type="scientific">Cryomyces antarcticus</name>
    <dbReference type="NCBI Taxonomy" id="329879"/>
    <lineage>
        <taxon>Eukaryota</taxon>
        <taxon>Fungi</taxon>
        <taxon>Dikarya</taxon>
        <taxon>Ascomycota</taxon>
        <taxon>Pezizomycotina</taxon>
        <taxon>Dothideomycetes</taxon>
        <taxon>Dothideomycetes incertae sedis</taxon>
        <taxon>Cryomyces</taxon>
    </lineage>
</organism>
<dbReference type="Gene3D" id="3.20.20.210">
    <property type="match status" value="1"/>
</dbReference>
<dbReference type="InterPro" id="IPR038071">
    <property type="entry name" value="UROD/MetE-like_sf"/>
</dbReference>
<keyword evidence="3" id="KW-1185">Reference proteome</keyword>
<evidence type="ECO:0000313" key="3">
    <source>
        <dbReference type="Proteomes" id="UP001357485"/>
    </source>
</evidence>
<dbReference type="EMBL" id="JAVRRA010011540">
    <property type="protein sequence ID" value="KAK5240133.1"/>
    <property type="molecule type" value="Genomic_DNA"/>
</dbReference>
<name>A0ABR0LU00_9PEZI</name>
<reference evidence="2 3" key="1">
    <citation type="submission" date="2023-08" db="EMBL/GenBank/DDBJ databases">
        <title>Black Yeasts Isolated from many extreme environments.</title>
        <authorList>
            <person name="Coleine C."/>
            <person name="Stajich J.E."/>
            <person name="Selbmann L."/>
        </authorList>
    </citation>
    <scope>NUCLEOTIDE SEQUENCE [LARGE SCALE GENOMIC DNA]</scope>
    <source>
        <strain evidence="2 3">CCFEE 536</strain>
    </source>
</reference>
<evidence type="ECO:0000313" key="2">
    <source>
        <dbReference type="EMBL" id="KAK5240133.1"/>
    </source>
</evidence>
<gene>
    <name evidence="2" type="ORF">LTR16_011075</name>
</gene>
<dbReference type="SUPFAM" id="SSF51726">
    <property type="entry name" value="UROD/MetE-like"/>
    <property type="match status" value="1"/>
</dbReference>
<feature type="non-terminal residue" evidence="2">
    <location>
        <position position="1"/>
    </location>
</feature>
<dbReference type="Proteomes" id="UP001357485">
    <property type="component" value="Unassembled WGS sequence"/>
</dbReference>
<proteinExistence type="predicted"/>
<comment type="caution">
    <text evidence="2">The sequence shown here is derived from an EMBL/GenBank/DDBJ whole genome shotgun (WGS) entry which is preliminary data.</text>
</comment>
<feature type="non-terminal residue" evidence="2">
    <location>
        <position position="122"/>
    </location>
</feature>
<accession>A0ABR0LU00</accession>
<feature type="region of interest" description="Disordered" evidence="1">
    <location>
        <begin position="19"/>
        <end position="44"/>
    </location>
</feature>
<evidence type="ECO:0000256" key="1">
    <source>
        <dbReference type="SAM" id="MobiDB-lite"/>
    </source>
</evidence>
<protein>
    <submittedName>
        <fullName evidence="2">Uncharacterized protein</fullName>
    </submittedName>
</protein>
<feature type="compositionally biased region" description="Basic and acidic residues" evidence="1">
    <location>
        <begin position="21"/>
        <end position="34"/>
    </location>
</feature>